<dbReference type="PANTHER" id="PTHR43394:SF1">
    <property type="entry name" value="ATP-BINDING CASSETTE SUB-FAMILY B MEMBER 10, MITOCHONDRIAL"/>
    <property type="match status" value="1"/>
</dbReference>
<dbReference type="CDD" id="cd18564">
    <property type="entry name" value="ABC_6TM_exporter_like"/>
    <property type="match status" value="1"/>
</dbReference>
<keyword evidence="11" id="KW-1185">Reference proteome</keyword>
<dbReference type="InterPro" id="IPR036640">
    <property type="entry name" value="ABC1_TM_sf"/>
</dbReference>
<comment type="subcellular location">
    <subcellularLocation>
        <location evidence="1">Cell membrane</location>
        <topology evidence="1">Multi-pass membrane protein</topology>
    </subcellularLocation>
</comment>
<evidence type="ECO:0000313" key="10">
    <source>
        <dbReference type="EMBL" id="WIM69923.1"/>
    </source>
</evidence>
<evidence type="ECO:0000256" key="2">
    <source>
        <dbReference type="ARBA" id="ARBA00022692"/>
    </source>
</evidence>
<evidence type="ECO:0000259" key="8">
    <source>
        <dbReference type="PROSITE" id="PS50893"/>
    </source>
</evidence>
<evidence type="ECO:0000259" key="9">
    <source>
        <dbReference type="PROSITE" id="PS50929"/>
    </source>
</evidence>
<evidence type="ECO:0000256" key="4">
    <source>
        <dbReference type="ARBA" id="ARBA00022840"/>
    </source>
</evidence>
<dbReference type="Proteomes" id="UP001238805">
    <property type="component" value="Chromosome"/>
</dbReference>
<dbReference type="PROSITE" id="PS00211">
    <property type="entry name" value="ABC_TRANSPORTER_1"/>
    <property type="match status" value="1"/>
</dbReference>
<dbReference type="PROSITE" id="PS50893">
    <property type="entry name" value="ABC_TRANSPORTER_2"/>
    <property type="match status" value="1"/>
</dbReference>
<evidence type="ECO:0000256" key="7">
    <source>
        <dbReference type="SAM" id="Phobius"/>
    </source>
</evidence>
<reference evidence="10 11" key="1">
    <citation type="submission" date="2023-05" db="EMBL/GenBank/DDBJ databases">
        <title>Corynebacterium suedekumii sp. nov. and Corynebacterium breve sp. nov. isolated from raw cow's milk.</title>
        <authorList>
            <person name="Baer M.K."/>
            <person name="Mehl L."/>
            <person name="Hellmuth R."/>
            <person name="Marke G."/>
            <person name="Lipski A."/>
        </authorList>
    </citation>
    <scope>NUCLEOTIDE SEQUENCE [LARGE SCALE GENOMIC DNA]</scope>
    <source>
        <strain evidence="10 11">LM112</strain>
    </source>
</reference>
<feature type="transmembrane region" description="Helical" evidence="7">
    <location>
        <begin position="75"/>
        <end position="101"/>
    </location>
</feature>
<protein>
    <submittedName>
        <fullName evidence="10">ABC transporter ATP-binding protein</fullName>
    </submittedName>
</protein>
<gene>
    <name evidence="10" type="ORF">QP029_12085</name>
</gene>
<name>A0ABY8VMP5_9CORY</name>
<dbReference type="SUPFAM" id="SSF52540">
    <property type="entry name" value="P-loop containing nucleoside triphosphate hydrolases"/>
    <property type="match status" value="1"/>
</dbReference>
<keyword evidence="6 7" id="KW-0472">Membrane</keyword>
<keyword evidence="2 7" id="KW-0812">Transmembrane</keyword>
<dbReference type="Gene3D" id="3.40.50.300">
    <property type="entry name" value="P-loop containing nucleotide triphosphate hydrolases"/>
    <property type="match status" value="1"/>
</dbReference>
<dbReference type="InterPro" id="IPR027417">
    <property type="entry name" value="P-loop_NTPase"/>
</dbReference>
<keyword evidence="3" id="KW-0547">Nucleotide-binding</keyword>
<evidence type="ECO:0000256" key="5">
    <source>
        <dbReference type="ARBA" id="ARBA00022989"/>
    </source>
</evidence>
<dbReference type="SUPFAM" id="SSF90123">
    <property type="entry name" value="ABC transporter transmembrane region"/>
    <property type="match status" value="1"/>
</dbReference>
<feature type="transmembrane region" description="Helical" evidence="7">
    <location>
        <begin position="266"/>
        <end position="283"/>
    </location>
</feature>
<dbReference type="EMBL" id="CP126970">
    <property type="protein sequence ID" value="WIM69923.1"/>
    <property type="molecule type" value="Genomic_DNA"/>
</dbReference>
<feature type="transmembrane region" description="Helical" evidence="7">
    <location>
        <begin position="149"/>
        <end position="174"/>
    </location>
</feature>
<feature type="transmembrane region" description="Helical" evidence="7">
    <location>
        <begin position="180"/>
        <end position="203"/>
    </location>
</feature>
<dbReference type="Gene3D" id="1.20.1560.10">
    <property type="entry name" value="ABC transporter type 1, transmembrane domain"/>
    <property type="match status" value="1"/>
</dbReference>
<feature type="transmembrane region" description="Helical" evidence="7">
    <location>
        <begin position="21"/>
        <end position="41"/>
    </location>
</feature>
<evidence type="ECO:0000256" key="3">
    <source>
        <dbReference type="ARBA" id="ARBA00022741"/>
    </source>
</evidence>
<dbReference type="InterPro" id="IPR039421">
    <property type="entry name" value="Type_1_exporter"/>
</dbReference>
<dbReference type="InterPro" id="IPR017871">
    <property type="entry name" value="ABC_transporter-like_CS"/>
</dbReference>
<dbReference type="Pfam" id="PF00005">
    <property type="entry name" value="ABC_tran"/>
    <property type="match status" value="1"/>
</dbReference>
<dbReference type="InterPro" id="IPR011527">
    <property type="entry name" value="ABC1_TM_dom"/>
</dbReference>
<dbReference type="InterPro" id="IPR003593">
    <property type="entry name" value="AAA+_ATPase"/>
</dbReference>
<dbReference type="GO" id="GO:0005524">
    <property type="term" value="F:ATP binding"/>
    <property type="evidence" value="ECO:0007669"/>
    <property type="project" value="UniProtKB-KW"/>
</dbReference>
<dbReference type="InterPro" id="IPR003439">
    <property type="entry name" value="ABC_transporter-like_ATP-bd"/>
</dbReference>
<dbReference type="Pfam" id="PF00664">
    <property type="entry name" value="ABC_membrane"/>
    <property type="match status" value="1"/>
</dbReference>
<evidence type="ECO:0000313" key="11">
    <source>
        <dbReference type="Proteomes" id="UP001238805"/>
    </source>
</evidence>
<feature type="domain" description="ABC transmembrane type-1" evidence="9">
    <location>
        <begin position="26"/>
        <end position="321"/>
    </location>
</feature>
<accession>A0ABY8VMP5</accession>
<keyword evidence="5 7" id="KW-1133">Transmembrane helix</keyword>
<keyword evidence="4 10" id="KW-0067">ATP-binding</keyword>
<evidence type="ECO:0000256" key="1">
    <source>
        <dbReference type="ARBA" id="ARBA00004651"/>
    </source>
</evidence>
<dbReference type="PANTHER" id="PTHR43394">
    <property type="entry name" value="ATP-DEPENDENT PERMEASE MDL1, MITOCHONDRIAL"/>
    <property type="match status" value="1"/>
</dbReference>
<dbReference type="PROSITE" id="PS50929">
    <property type="entry name" value="ABC_TM1F"/>
    <property type="match status" value="1"/>
</dbReference>
<evidence type="ECO:0000256" key="6">
    <source>
        <dbReference type="ARBA" id="ARBA00023136"/>
    </source>
</evidence>
<feature type="domain" description="ABC transporter" evidence="8">
    <location>
        <begin position="355"/>
        <end position="589"/>
    </location>
</feature>
<organism evidence="10 11">
    <name type="scientific">Corynebacterium suedekumii</name>
    <dbReference type="NCBI Taxonomy" id="3049801"/>
    <lineage>
        <taxon>Bacteria</taxon>
        <taxon>Bacillati</taxon>
        <taxon>Actinomycetota</taxon>
        <taxon>Actinomycetes</taxon>
        <taxon>Mycobacteriales</taxon>
        <taxon>Corynebacteriaceae</taxon>
        <taxon>Corynebacterium</taxon>
    </lineage>
</organism>
<dbReference type="RefSeq" id="WP_284874516.1">
    <property type="nucleotide sequence ID" value="NZ_CP126970.1"/>
</dbReference>
<dbReference type="SMART" id="SM00382">
    <property type="entry name" value="AAA"/>
    <property type="match status" value="1"/>
</dbReference>
<sequence length="601" mass="64854">MRSVIPAPLRRTLALIDLREHRLLIIVGLLALIGDVAFRILEPWPMKIAVDTVTRALGADIAVATGTPEDVTTTLVMWALILAGIVAGRAVCNYISTIAFAKTGVKVVTRLRTRVFDHIQSLSLQYHSRASIGDTSQRLVGDMGRLQEVAVTAGLPLIGNLATVVVLFIVVMVLNPVLSLVVVATAALYLLISSVAAPQITAASRATRKGEGRLVGDAAEALAAIRVVQAYGLEDTIASSFAAGNQKALTANIRARRLAARLERSTDVLVGLATAVVLGFGGWQVMQGMMTPGDIVLFMMYLKTAMKPLRDMAKYTGRIARAQASGERIADLMDEPVDIADPAEPRDMIGVEGTVTYDRISARDGHGRPLFTDLGLTIPAGQRVGLLGPSGAGKSTLAGYLVRLADVDTGAVRLDHYDTRDVRRDELRQQVSILFQESVLFATTVRENIRYGRLTATDDEVIDAARRAGAHDFIMALPDGYDSVLGNRGDTLSGGQRQRLAIARSMVRDSAVVVLDEPTTGLDPASRALVEESLHELTRGRTTLAITHDISMIRSLDRLLWLEDGQIVEDGTPAELLTDPDTRISAWARTQEDAVHQKELL</sequence>
<proteinExistence type="predicted"/>